<proteinExistence type="predicted"/>
<protein>
    <submittedName>
        <fullName evidence="1">Uncharacterized protein</fullName>
    </submittedName>
</protein>
<organism evidence="1 2">
    <name type="scientific">Caenorhabditis japonica</name>
    <dbReference type="NCBI Taxonomy" id="281687"/>
    <lineage>
        <taxon>Eukaryota</taxon>
        <taxon>Metazoa</taxon>
        <taxon>Ecdysozoa</taxon>
        <taxon>Nematoda</taxon>
        <taxon>Chromadorea</taxon>
        <taxon>Rhabditida</taxon>
        <taxon>Rhabditina</taxon>
        <taxon>Rhabditomorpha</taxon>
        <taxon>Rhabditoidea</taxon>
        <taxon>Rhabditidae</taxon>
        <taxon>Peloderinae</taxon>
        <taxon>Caenorhabditis</taxon>
    </lineage>
</organism>
<reference evidence="1" key="2">
    <citation type="submission" date="2022-06" db="UniProtKB">
        <authorList>
            <consortium name="EnsemblMetazoa"/>
        </authorList>
    </citation>
    <scope>IDENTIFICATION</scope>
    <source>
        <strain evidence="1">DF5081</strain>
    </source>
</reference>
<dbReference type="AlphaFoldDB" id="A0A8R1I5F0"/>
<reference evidence="2" key="1">
    <citation type="submission" date="2010-08" db="EMBL/GenBank/DDBJ databases">
        <authorList>
            <consortium name="Caenorhabditis japonica Sequencing Consortium"/>
            <person name="Wilson R.K."/>
        </authorList>
    </citation>
    <scope>NUCLEOTIDE SEQUENCE [LARGE SCALE GENOMIC DNA]</scope>
    <source>
        <strain evidence="2">DF5081</strain>
    </source>
</reference>
<dbReference type="EnsemblMetazoa" id="CJA21168.1">
    <property type="protein sequence ID" value="CJA21168.1"/>
    <property type="gene ID" value="WBGene00176740"/>
</dbReference>
<name>A0A8R1I5F0_CAEJA</name>
<evidence type="ECO:0000313" key="1">
    <source>
        <dbReference type="EnsemblMetazoa" id="CJA21168.1"/>
    </source>
</evidence>
<accession>A0A8R1I5F0</accession>
<dbReference type="Proteomes" id="UP000005237">
    <property type="component" value="Unassembled WGS sequence"/>
</dbReference>
<sequence length="83" mass="9482">MPTRSTDSTKRSYVSVLERQLKFFQEDNQRVFLPNLDNTNPNHDVIYCRIPGLAEQPKREFQGNCMEMTFSSIVSRIGNVGGA</sequence>
<evidence type="ECO:0000313" key="2">
    <source>
        <dbReference type="Proteomes" id="UP000005237"/>
    </source>
</evidence>
<keyword evidence="2" id="KW-1185">Reference proteome</keyword>